<dbReference type="GO" id="GO:0030026">
    <property type="term" value="P:intracellular manganese ion homeostasis"/>
    <property type="evidence" value="ECO:0007669"/>
    <property type="project" value="TreeGrafter"/>
</dbReference>
<comment type="subcellular location">
    <subcellularLocation>
        <location evidence="1">Membrane</location>
        <topology evidence="1">Multi-pass membrane protein</topology>
    </subcellularLocation>
</comment>
<organism evidence="6 7">
    <name type="scientific">Clydaea vesicula</name>
    <dbReference type="NCBI Taxonomy" id="447962"/>
    <lineage>
        <taxon>Eukaryota</taxon>
        <taxon>Fungi</taxon>
        <taxon>Fungi incertae sedis</taxon>
        <taxon>Chytridiomycota</taxon>
        <taxon>Chytridiomycota incertae sedis</taxon>
        <taxon>Chytridiomycetes</taxon>
        <taxon>Lobulomycetales</taxon>
        <taxon>Lobulomycetaceae</taxon>
        <taxon>Clydaea</taxon>
    </lineage>
</organism>
<dbReference type="GO" id="GO:0034755">
    <property type="term" value="P:iron ion transmembrane transport"/>
    <property type="evidence" value="ECO:0007669"/>
    <property type="project" value="TreeGrafter"/>
</dbReference>
<evidence type="ECO:0000256" key="3">
    <source>
        <dbReference type="ARBA" id="ARBA00022989"/>
    </source>
</evidence>
<dbReference type="PRINTS" id="PR00447">
    <property type="entry name" value="NATRESASSCMP"/>
</dbReference>
<accession>A0AAD5U872</accession>
<feature type="transmembrane region" description="Helical" evidence="5">
    <location>
        <begin position="85"/>
        <end position="108"/>
    </location>
</feature>
<dbReference type="Proteomes" id="UP001211065">
    <property type="component" value="Unassembled WGS sequence"/>
</dbReference>
<evidence type="ECO:0000256" key="2">
    <source>
        <dbReference type="ARBA" id="ARBA00022692"/>
    </source>
</evidence>
<dbReference type="GO" id="GO:0005384">
    <property type="term" value="F:manganese ion transmembrane transporter activity"/>
    <property type="evidence" value="ECO:0007669"/>
    <property type="project" value="TreeGrafter"/>
</dbReference>
<dbReference type="PANTHER" id="PTHR11706">
    <property type="entry name" value="SOLUTE CARRIER PROTEIN FAMILY 11 MEMBER"/>
    <property type="match status" value="1"/>
</dbReference>
<protein>
    <recommendedName>
        <fullName evidence="8">Natural resistance-associated macrophage protein</fullName>
    </recommendedName>
</protein>
<reference evidence="6" key="1">
    <citation type="submission" date="2020-05" db="EMBL/GenBank/DDBJ databases">
        <title>Phylogenomic resolution of chytrid fungi.</title>
        <authorList>
            <person name="Stajich J.E."/>
            <person name="Amses K."/>
            <person name="Simmons R."/>
            <person name="Seto K."/>
            <person name="Myers J."/>
            <person name="Bonds A."/>
            <person name="Quandt C.A."/>
            <person name="Barry K."/>
            <person name="Liu P."/>
            <person name="Grigoriev I."/>
            <person name="Longcore J.E."/>
            <person name="James T.Y."/>
        </authorList>
    </citation>
    <scope>NUCLEOTIDE SEQUENCE</scope>
    <source>
        <strain evidence="6">JEL0476</strain>
    </source>
</reference>
<keyword evidence="4 5" id="KW-0472">Membrane</keyword>
<dbReference type="NCBIfam" id="NF037982">
    <property type="entry name" value="Nramp_1"/>
    <property type="match status" value="1"/>
</dbReference>
<evidence type="ECO:0000313" key="7">
    <source>
        <dbReference type="Proteomes" id="UP001211065"/>
    </source>
</evidence>
<proteinExistence type="predicted"/>
<evidence type="ECO:0000256" key="5">
    <source>
        <dbReference type="SAM" id="Phobius"/>
    </source>
</evidence>
<evidence type="ECO:0000256" key="1">
    <source>
        <dbReference type="ARBA" id="ARBA00004141"/>
    </source>
</evidence>
<dbReference type="EMBL" id="JADGJW010000131">
    <property type="protein sequence ID" value="KAJ3223414.1"/>
    <property type="molecule type" value="Genomic_DNA"/>
</dbReference>
<evidence type="ECO:0008006" key="8">
    <source>
        <dbReference type="Google" id="ProtNLM"/>
    </source>
</evidence>
<dbReference type="GO" id="GO:0015086">
    <property type="term" value="F:cadmium ion transmembrane transporter activity"/>
    <property type="evidence" value="ECO:0007669"/>
    <property type="project" value="TreeGrafter"/>
</dbReference>
<keyword evidence="3 5" id="KW-1133">Transmembrane helix</keyword>
<dbReference type="InterPro" id="IPR001046">
    <property type="entry name" value="NRAMP_fam"/>
</dbReference>
<keyword evidence="2 5" id="KW-0812">Transmembrane</keyword>
<name>A0AAD5U872_9FUNG</name>
<feature type="transmembrane region" description="Helical" evidence="5">
    <location>
        <begin position="232"/>
        <end position="250"/>
    </location>
</feature>
<dbReference type="GO" id="GO:0005886">
    <property type="term" value="C:plasma membrane"/>
    <property type="evidence" value="ECO:0007669"/>
    <property type="project" value="TreeGrafter"/>
</dbReference>
<feature type="transmembrane region" description="Helical" evidence="5">
    <location>
        <begin position="7"/>
        <end position="23"/>
    </location>
</feature>
<keyword evidence="7" id="KW-1185">Reference proteome</keyword>
<dbReference type="AlphaFoldDB" id="A0AAD5U872"/>
<feature type="transmembrane region" description="Helical" evidence="5">
    <location>
        <begin position="469"/>
        <end position="494"/>
    </location>
</feature>
<evidence type="ECO:0000313" key="6">
    <source>
        <dbReference type="EMBL" id="KAJ3223414.1"/>
    </source>
</evidence>
<sequence length="500" mass="55253">MKLKIKSILASMGPGFMIAVGYLDPGNWATDLAAGSQYGYSLLFMILLSNLLAILLQYLSLKLGIVTNLDLAQSCRKYLPKKINIVFYVLCEIAIIACDLAEIIGTAIALKLLFGIRIEVGVALTGLDVLLVMGGWGNGSSTKIFEFLIMIMVMIVAGCFAVLVHLSSPNWIDKSTPANGGDADKLETETETNNFNDELNHIEYIPVNELIKSDSGHTISEKLIYSNIDSSISLFIASLVNAAILIVAAASFHTGDNNQIIVADLQDGQMLLIKHLGTFAGTIFAIGLLMSGQSSTITGTLSGQVVMEGFLGTSFKIPPWSRRLITRLLAIVPSMTAAILKGEEGMNELLVLSQVWPLVYFTCSPDIMKCEKNKFLNEKAKKELNERLERENSAASIEDPFKPISRSHFKKKGNSENLGNETSNTKFLEERLEIFELEEIFEEDEMNNFYFDDKEKLIELHSENFENSLLLKIFSVFVASLITIFNLILFIQMLRGVGDV</sequence>
<feature type="transmembrane region" description="Helical" evidence="5">
    <location>
        <begin position="144"/>
        <end position="166"/>
    </location>
</feature>
<evidence type="ECO:0000256" key="4">
    <source>
        <dbReference type="ARBA" id="ARBA00023136"/>
    </source>
</evidence>
<gene>
    <name evidence="6" type="ORF">HK099_001187</name>
</gene>
<dbReference type="PANTHER" id="PTHR11706:SF101">
    <property type="entry name" value="MANGANESE TRANSPORTER SMF1"/>
    <property type="match status" value="1"/>
</dbReference>
<dbReference type="Pfam" id="PF01566">
    <property type="entry name" value="Nramp"/>
    <property type="match status" value="2"/>
</dbReference>
<feature type="transmembrane region" description="Helical" evidence="5">
    <location>
        <begin position="271"/>
        <end position="290"/>
    </location>
</feature>
<comment type="caution">
    <text evidence="6">The sequence shown here is derived from an EMBL/GenBank/DDBJ whole genome shotgun (WGS) entry which is preliminary data.</text>
</comment>
<feature type="transmembrane region" description="Helical" evidence="5">
    <location>
        <begin position="43"/>
        <end position="65"/>
    </location>
</feature>